<protein>
    <submittedName>
        <fullName evidence="2">Uncharacterized protein</fullName>
    </submittedName>
</protein>
<sequence length="99" mass="10638">MSKKDIKSVKTVFADVEALAAIMQSCMNLVKKVGNKLSIPTELRPAPAEFGRPSGGGKLATSISGATRGRGLKTGSPPMILQILFLQGHWEFWVLESPL</sequence>
<organism evidence="2 3">
    <name type="scientific">Golovinomyces cichoracearum</name>
    <dbReference type="NCBI Taxonomy" id="62708"/>
    <lineage>
        <taxon>Eukaryota</taxon>
        <taxon>Fungi</taxon>
        <taxon>Dikarya</taxon>
        <taxon>Ascomycota</taxon>
        <taxon>Pezizomycotina</taxon>
        <taxon>Leotiomycetes</taxon>
        <taxon>Erysiphales</taxon>
        <taxon>Erysiphaceae</taxon>
        <taxon>Golovinomyces</taxon>
    </lineage>
</organism>
<accession>A0A420J0U2</accession>
<dbReference type="EMBL" id="MCBQ01004566">
    <property type="protein sequence ID" value="RKF80437.1"/>
    <property type="molecule type" value="Genomic_DNA"/>
</dbReference>
<evidence type="ECO:0000256" key="1">
    <source>
        <dbReference type="SAM" id="MobiDB-lite"/>
    </source>
</evidence>
<name>A0A420J0U2_9PEZI</name>
<feature type="region of interest" description="Disordered" evidence="1">
    <location>
        <begin position="46"/>
        <end position="71"/>
    </location>
</feature>
<evidence type="ECO:0000313" key="3">
    <source>
        <dbReference type="Proteomes" id="UP000283383"/>
    </source>
</evidence>
<comment type="caution">
    <text evidence="2">The sequence shown here is derived from an EMBL/GenBank/DDBJ whole genome shotgun (WGS) entry which is preliminary data.</text>
</comment>
<dbReference type="Proteomes" id="UP000283383">
    <property type="component" value="Unassembled WGS sequence"/>
</dbReference>
<reference evidence="2 3" key="1">
    <citation type="journal article" date="2018" name="BMC Genomics">
        <title>Comparative genome analyses reveal sequence features reflecting distinct modes of host-adaptation between dicot and monocot powdery mildew.</title>
        <authorList>
            <person name="Wu Y."/>
            <person name="Ma X."/>
            <person name="Pan Z."/>
            <person name="Kale S.D."/>
            <person name="Song Y."/>
            <person name="King H."/>
            <person name="Zhang Q."/>
            <person name="Presley C."/>
            <person name="Deng X."/>
            <person name="Wei C.I."/>
            <person name="Xiao S."/>
        </authorList>
    </citation>
    <scope>NUCLEOTIDE SEQUENCE [LARGE SCALE GENOMIC DNA]</scope>
    <source>
        <strain evidence="2">UMSG3</strain>
    </source>
</reference>
<keyword evidence="3" id="KW-1185">Reference proteome</keyword>
<dbReference type="AlphaFoldDB" id="A0A420J0U2"/>
<evidence type="ECO:0000313" key="2">
    <source>
        <dbReference type="EMBL" id="RKF80437.1"/>
    </source>
</evidence>
<proteinExistence type="predicted"/>
<gene>
    <name evidence="2" type="ORF">GcM3_045010</name>
</gene>